<accession>A0A6G0T8K4</accession>
<dbReference type="Proteomes" id="UP000475862">
    <property type="component" value="Unassembled WGS sequence"/>
</dbReference>
<protein>
    <submittedName>
        <fullName evidence="1">Uncharacterized protein</fullName>
    </submittedName>
</protein>
<sequence length="244" mass="26747">MLYGRIRHILLIIYQWRFSITPNITRYENSEPTTETSVDIECFAFGSSKALLHCIVIVLNLFLSSSLDSQNVSVVRSIKFGTIAGRLVVVISVFSVMSLNADTTGQPSSATPILVASIASGQRQSAKTYRKPAVSLQLSINRLEDVDNVDQCSRSPQLHGFRQIARSQTTIRDRVNMTVETLPSTINAIDGLFKTFISDTFSLFDITPSAEQPTIVALSTQGTSACKAAEGIHTCDNPLSKRKT</sequence>
<name>A0A6G0T8K4_APHGL</name>
<reference evidence="1 2" key="1">
    <citation type="submission" date="2019-08" db="EMBL/GenBank/DDBJ databases">
        <title>The genome of the soybean aphid Biotype 1, its phylome, world population structure and adaptation to the North American continent.</title>
        <authorList>
            <person name="Giordano R."/>
            <person name="Donthu R.K."/>
            <person name="Hernandez A.G."/>
            <person name="Wright C.L."/>
            <person name="Zimin A.V."/>
        </authorList>
    </citation>
    <scope>NUCLEOTIDE SEQUENCE [LARGE SCALE GENOMIC DNA]</scope>
    <source>
        <tissue evidence="1">Whole aphids</tissue>
    </source>
</reference>
<comment type="caution">
    <text evidence="1">The sequence shown here is derived from an EMBL/GenBank/DDBJ whole genome shotgun (WGS) entry which is preliminary data.</text>
</comment>
<keyword evidence="2" id="KW-1185">Reference proteome</keyword>
<dbReference type="EMBL" id="VYZN01000051">
    <property type="protein sequence ID" value="KAE9527764.1"/>
    <property type="molecule type" value="Genomic_DNA"/>
</dbReference>
<evidence type="ECO:0000313" key="2">
    <source>
        <dbReference type="Proteomes" id="UP000475862"/>
    </source>
</evidence>
<evidence type="ECO:0000313" key="1">
    <source>
        <dbReference type="EMBL" id="KAE9527764.1"/>
    </source>
</evidence>
<gene>
    <name evidence="1" type="ORF">AGLY_012837</name>
</gene>
<dbReference type="AlphaFoldDB" id="A0A6G0T8K4"/>
<proteinExistence type="predicted"/>
<organism evidence="1 2">
    <name type="scientific">Aphis glycines</name>
    <name type="common">Soybean aphid</name>
    <dbReference type="NCBI Taxonomy" id="307491"/>
    <lineage>
        <taxon>Eukaryota</taxon>
        <taxon>Metazoa</taxon>
        <taxon>Ecdysozoa</taxon>
        <taxon>Arthropoda</taxon>
        <taxon>Hexapoda</taxon>
        <taxon>Insecta</taxon>
        <taxon>Pterygota</taxon>
        <taxon>Neoptera</taxon>
        <taxon>Paraneoptera</taxon>
        <taxon>Hemiptera</taxon>
        <taxon>Sternorrhyncha</taxon>
        <taxon>Aphidomorpha</taxon>
        <taxon>Aphidoidea</taxon>
        <taxon>Aphididae</taxon>
        <taxon>Aphidini</taxon>
        <taxon>Aphis</taxon>
        <taxon>Aphis</taxon>
    </lineage>
</organism>